<keyword evidence="2" id="KW-1185">Reference proteome</keyword>
<dbReference type="RefSeq" id="WP_068717215.1">
    <property type="nucleotide sequence ID" value="NZ_LWDV01000008.1"/>
</dbReference>
<gene>
    <name evidence="1" type="ORF">U472_07985</name>
</gene>
<evidence type="ECO:0000313" key="1">
    <source>
        <dbReference type="EMBL" id="OCL27388.1"/>
    </source>
</evidence>
<accession>A0A1C0AAR1</accession>
<protein>
    <submittedName>
        <fullName evidence="1">Uncharacterized protein</fullName>
    </submittedName>
</protein>
<dbReference type="OrthoDB" id="1950369at2"/>
<proteinExistence type="predicted"/>
<evidence type="ECO:0000313" key="2">
    <source>
        <dbReference type="Proteomes" id="UP000093514"/>
    </source>
</evidence>
<reference evidence="1 2" key="2">
    <citation type="submission" date="2016-08" db="EMBL/GenBank/DDBJ databases">
        <title>Orenia metallireducens sp. nov. strain Z6, a Novel Metal-reducing Firmicute from the Deep Subsurface.</title>
        <authorList>
            <person name="Maxim B.I."/>
            <person name="Kenneth K."/>
            <person name="Flynn T.M."/>
            <person name="Oloughlin E.J."/>
            <person name="Locke R.A."/>
            <person name="Weber J.R."/>
            <person name="Egan S.M."/>
            <person name="Mackie R.I."/>
            <person name="Cann I.K."/>
        </authorList>
    </citation>
    <scope>NUCLEOTIDE SEQUENCE [LARGE SCALE GENOMIC DNA]</scope>
    <source>
        <strain evidence="1 2">Z6</strain>
    </source>
</reference>
<comment type="caution">
    <text evidence="1">The sequence shown here is derived from an EMBL/GenBank/DDBJ whole genome shotgun (WGS) entry which is preliminary data.</text>
</comment>
<sequence>MIVNKKSLVLVIVLILMAILSNLKPVFAEEIQIESVFEKELVVKEDTILILKGEVEGDNKQVKRDLSLRILKRLSLDNWLNDSTLKTDVKFANIYGNEGEEMMVTLSLPKDNGLLAIFVQSGSGYQLELVIKGMLPITGLNFIEIPDLKYKAIVVDEYLDERFGAFFESKSKSIYIIDKDLAIKKVWERVSYLKVAKPLEEGWLINLEEVDISFNSKGKIIIRGKKRELKVENLEQSEGQEISSLDIQELYLWKQDRLLFKEVKSP</sequence>
<dbReference type="EMBL" id="LWDV01000008">
    <property type="protein sequence ID" value="OCL27388.1"/>
    <property type="molecule type" value="Genomic_DNA"/>
</dbReference>
<dbReference type="AlphaFoldDB" id="A0A1C0AAR1"/>
<dbReference type="Proteomes" id="UP000093514">
    <property type="component" value="Unassembled WGS sequence"/>
</dbReference>
<reference evidence="2" key="1">
    <citation type="submission" date="2016-07" db="EMBL/GenBank/DDBJ databases">
        <authorList>
            <person name="Florea S."/>
            <person name="Webb J.S."/>
            <person name="Jaromczyk J."/>
            <person name="Schardl C.L."/>
        </authorList>
    </citation>
    <scope>NUCLEOTIDE SEQUENCE [LARGE SCALE GENOMIC DNA]</scope>
    <source>
        <strain evidence="2">Z6</strain>
    </source>
</reference>
<name>A0A1C0AAR1_9FIRM</name>
<organism evidence="1 2">
    <name type="scientific">Orenia metallireducens</name>
    <dbReference type="NCBI Taxonomy" id="1413210"/>
    <lineage>
        <taxon>Bacteria</taxon>
        <taxon>Bacillati</taxon>
        <taxon>Bacillota</taxon>
        <taxon>Clostridia</taxon>
        <taxon>Halanaerobiales</taxon>
        <taxon>Halobacteroidaceae</taxon>
        <taxon>Orenia</taxon>
    </lineage>
</organism>